<dbReference type="GO" id="GO:0003677">
    <property type="term" value="F:DNA binding"/>
    <property type="evidence" value="ECO:0007669"/>
    <property type="project" value="InterPro"/>
</dbReference>
<dbReference type="GO" id="GO:0003887">
    <property type="term" value="F:DNA-directed DNA polymerase activity"/>
    <property type="evidence" value="ECO:0007669"/>
    <property type="project" value="InterPro"/>
</dbReference>
<dbReference type="GO" id="GO:0006261">
    <property type="term" value="P:DNA-templated DNA replication"/>
    <property type="evidence" value="ECO:0007669"/>
    <property type="project" value="InterPro"/>
</dbReference>
<keyword evidence="1" id="KW-0235">DNA replication</keyword>
<dbReference type="Proteomes" id="UP000595692">
    <property type="component" value="Segment"/>
</dbReference>
<keyword evidence="5" id="KW-1185">Reference proteome</keyword>
<evidence type="ECO:0000256" key="2">
    <source>
        <dbReference type="ARBA" id="ARBA00023109"/>
    </source>
</evidence>
<sequence length="825" mass="93451">MTEAVKPNKIMFLDLETNNNEYFGAKASPRHPENYVVMRGWAIDSKPFNGEIHSTYYNSADEAKEWLEIPDDVWLLVAHNAPYELDWALFQQKEVIHKFLKRGGRVYCTAYGHYLLSNQQDTYPALGEIAVKYGGTPKVDGIKILWEQGVLTKDIDRELLTEYLAGPSGDIDNTRRVFWGQYKKLVARGMWKGALVRMEGMLFCADAMNNGLFVNKDVAFAQMALGNARLDALVESFQEWRSGFPADAVFKETSAFHMSAWIYGGPLKYRSRQPYSFDGSPEQYVKDDFYYFGKTKNSPGVRASTSLFLDDHDGSDFADWEMDHGPVVRATAGKNKGLPRVHREDTDEVKLKWYDMVHECPGIASLSLLPDALKKEFDNEYTGKRKLADGSPVYSTAKDPLEVLSKRNEFPANVRAVLEALLEFAKLDKDLGTYYLREECDDDGNVIKQAGMLQYLNELCFVHHNLNMTSTVTTRLSSNKPNFQNLPRGGTSNVKKMFTSRFGDDGFIVEADYSALEVVTLAAFSKDKALTRALLDNIDMHCMRLSAQLGEPYEDVLKKCKDQTHPEHTKYDEMRTDIKPKAFSYQYGATAFGIAFSTGCSVEEAQAFIDNEKALFPDVEGFYEDQIFPAVEGSTVRHREEVDGVWRIFGVGVWKAPGGTTYEFRQWPKTVWHQGQKSTAMLYKPTQMRNYPIQGESGFFVQGICGLVFRYLLSKNYFADKDGNPRVYIINTVHDAIYLDCHKDVLDEVCENVKRIMESLPTYFEETLGYDLGVPFPAAVEFGVSMYHKVHWHKGVLDEPATIETLAKHRAELKAVVAEAAAMAA</sequence>
<organism evidence="4 5">
    <name type="scientific">Pseudomonas phage Bertil</name>
    <dbReference type="NCBI Taxonomy" id="2801385"/>
    <lineage>
        <taxon>Viruses</taxon>
        <taxon>Duplodnaviria</taxon>
        <taxon>Heunggongvirae</taxon>
        <taxon>Uroviricota</taxon>
        <taxon>Caudoviricetes</taxon>
        <taxon>Autographivirales</taxon>
        <taxon>Autoscriptoviridae</taxon>
        <taxon>Bertilvirus</taxon>
        <taxon>Bertilvirus bertil</taxon>
    </lineage>
</organism>
<evidence type="ECO:0000313" key="5">
    <source>
        <dbReference type="Proteomes" id="UP000595692"/>
    </source>
</evidence>
<dbReference type="SUPFAM" id="SSF56672">
    <property type="entry name" value="DNA/RNA polymerases"/>
    <property type="match status" value="1"/>
</dbReference>
<evidence type="ECO:0000313" key="4">
    <source>
        <dbReference type="EMBL" id="QQO90788.1"/>
    </source>
</evidence>
<evidence type="ECO:0000259" key="3">
    <source>
        <dbReference type="SMART" id="SM00482"/>
    </source>
</evidence>
<dbReference type="GO" id="GO:0039693">
    <property type="term" value="P:viral DNA genome replication"/>
    <property type="evidence" value="ECO:0007669"/>
    <property type="project" value="UniProtKB-KW"/>
</dbReference>
<dbReference type="Pfam" id="PF00476">
    <property type="entry name" value="DNA_pol_A"/>
    <property type="match status" value="1"/>
</dbReference>
<name>A0A7T8EQD7_9CAUD</name>
<dbReference type="GO" id="GO:0006302">
    <property type="term" value="P:double-strand break repair"/>
    <property type="evidence" value="ECO:0007669"/>
    <property type="project" value="TreeGrafter"/>
</dbReference>
<dbReference type="InterPro" id="IPR043502">
    <property type="entry name" value="DNA/RNA_pol_sf"/>
</dbReference>
<dbReference type="PANTHER" id="PTHR10133:SF27">
    <property type="entry name" value="DNA POLYMERASE NU"/>
    <property type="match status" value="1"/>
</dbReference>
<proteinExistence type="predicted"/>
<dbReference type="PANTHER" id="PTHR10133">
    <property type="entry name" value="DNA POLYMERASE I"/>
    <property type="match status" value="1"/>
</dbReference>
<reference evidence="4 5" key="1">
    <citation type="submission" date="2020-11" db="EMBL/GenBank/DDBJ databases">
        <authorList>
            <person name="Joergensen J.B."/>
            <person name="Djurhuus A.M."/>
            <person name="Carstens A.B."/>
            <person name="Kot W."/>
            <person name="Neve H."/>
            <person name="Morris C.E."/>
            <person name="Hansen L.H."/>
        </authorList>
    </citation>
    <scope>NUCLEOTIDE SEQUENCE [LARGE SCALE GENOMIC DNA]</scope>
</reference>
<dbReference type="InterPro" id="IPR001098">
    <property type="entry name" value="DNA-dir_DNA_pol_A_palm_dom"/>
</dbReference>
<dbReference type="InterPro" id="IPR002298">
    <property type="entry name" value="DNA_polymerase_A"/>
</dbReference>
<dbReference type="Gene3D" id="1.10.150.20">
    <property type="entry name" value="5' to 3' exonuclease, C-terminal subdomain"/>
    <property type="match status" value="1"/>
</dbReference>
<dbReference type="PRINTS" id="PR00868">
    <property type="entry name" value="DNAPOLI"/>
</dbReference>
<dbReference type="Gene3D" id="3.30.70.370">
    <property type="match status" value="1"/>
</dbReference>
<dbReference type="EMBL" id="MW286266">
    <property type="protein sequence ID" value="QQO90788.1"/>
    <property type="molecule type" value="Genomic_DNA"/>
</dbReference>
<protein>
    <submittedName>
        <fullName evidence="4">DNA polymerase</fullName>
    </submittedName>
</protein>
<keyword evidence="2" id="KW-1194">Viral DNA replication</keyword>
<dbReference type="SMART" id="SM00482">
    <property type="entry name" value="POLAc"/>
    <property type="match status" value="1"/>
</dbReference>
<feature type="domain" description="DNA-directed DNA polymerase family A palm" evidence="3">
    <location>
        <begin position="491"/>
        <end position="745"/>
    </location>
</feature>
<evidence type="ECO:0000256" key="1">
    <source>
        <dbReference type="ARBA" id="ARBA00022705"/>
    </source>
</evidence>
<accession>A0A7T8EQD7</accession>